<dbReference type="EMBL" id="LGRX02008859">
    <property type="protein sequence ID" value="KAK3272648.1"/>
    <property type="molecule type" value="Genomic_DNA"/>
</dbReference>
<dbReference type="InterPro" id="IPR000008">
    <property type="entry name" value="C2_dom"/>
</dbReference>
<dbReference type="Proteomes" id="UP001190700">
    <property type="component" value="Unassembled WGS sequence"/>
</dbReference>
<protein>
    <recommendedName>
        <fullName evidence="1">C2 domain-containing protein</fullName>
    </recommendedName>
</protein>
<dbReference type="Pfam" id="PF00168">
    <property type="entry name" value="C2"/>
    <property type="match status" value="2"/>
</dbReference>
<sequence>MSHTPAASRTGSRSRNNRKLANLGNELNVAVPQKWVGSSVALGFDVGTPWSSTTRSRSEAEVRRGVIVNVFDWGRSELNTVPKHCHLRKSEQDNRAKYWQYYRGGVYKLAYEAARLYHHWFGNGSQRWEAVIVAVYDFDSQTKDDLIGTVSLPLAATDGAQQAQLLDKEGRAAGNLTYSIEFWTASPGSRLAGAWRVGLVAASDLASHDQIDQSSDPFAKVTATTWDTGNEAIFRPQFQTCVAKATLSPAWGEVFEVPIPASPRGFLTEALQRGSMDIMDEALSHMFPPIDSADEDVTWDETHAFQRWLSAIDVA</sequence>
<evidence type="ECO:0000313" key="2">
    <source>
        <dbReference type="EMBL" id="KAK3272648.1"/>
    </source>
</evidence>
<reference evidence="2 3" key="1">
    <citation type="journal article" date="2015" name="Genome Biol. Evol.">
        <title>Comparative Genomics of a Bacterivorous Green Alga Reveals Evolutionary Causalities and Consequences of Phago-Mixotrophic Mode of Nutrition.</title>
        <authorList>
            <person name="Burns J.A."/>
            <person name="Paasch A."/>
            <person name="Narechania A."/>
            <person name="Kim E."/>
        </authorList>
    </citation>
    <scope>NUCLEOTIDE SEQUENCE [LARGE SCALE GENOMIC DNA]</scope>
    <source>
        <strain evidence="2 3">PLY_AMNH</strain>
    </source>
</reference>
<evidence type="ECO:0000259" key="1">
    <source>
        <dbReference type="Pfam" id="PF00168"/>
    </source>
</evidence>
<accession>A0AAE0G7F0</accession>
<feature type="domain" description="C2" evidence="1">
    <location>
        <begin position="130"/>
        <end position="161"/>
    </location>
</feature>
<dbReference type="InterPro" id="IPR035892">
    <property type="entry name" value="C2_domain_sf"/>
</dbReference>
<dbReference type="Gene3D" id="2.60.40.150">
    <property type="entry name" value="C2 domain"/>
    <property type="match status" value="1"/>
</dbReference>
<name>A0AAE0G7F0_9CHLO</name>
<organism evidence="2 3">
    <name type="scientific">Cymbomonas tetramitiformis</name>
    <dbReference type="NCBI Taxonomy" id="36881"/>
    <lineage>
        <taxon>Eukaryota</taxon>
        <taxon>Viridiplantae</taxon>
        <taxon>Chlorophyta</taxon>
        <taxon>Pyramimonadophyceae</taxon>
        <taxon>Pyramimonadales</taxon>
        <taxon>Pyramimonadaceae</taxon>
        <taxon>Cymbomonas</taxon>
    </lineage>
</organism>
<keyword evidence="3" id="KW-1185">Reference proteome</keyword>
<feature type="domain" description="C2" evidence="1">
    <location>
        <begin position="196"/>
        <end position="262"/>
    </location>
</feature>
<proteinExistence type="predicted"/>
<comment type="caution">
    <text evidence="2">The sequence shown here is derived from an EMBL/GenBank/DDBJ whole genome shotgun (WGS) entry which is preliminary data.</text>
</comment>
<evidence type="ECO:0000313" key="3">
    <source>
        <dbReference type="Proteomes" id="UP001190700"/>
    </source>
</evidence>
<gene>
    <name evidence="2" type="ORF">CYMTET_19069</name>
</gene>
<dbReference type="AlphaFoldDB" id="A0AAE0G7F0"/>
<dbReference type="CDD" id="cd00030">
    <property type="entry name" value="C2"/>
    <property type="match status" value="1"/>
</dbReference>
<dbReference type="SUPFAM" id="SSF49562">
    <property type="entry name" value="C2 domain (Calcium/lipid-binding domain, CaLB)"/>
    <property type="match status" value="2"/>
</dbReference>